<dbReference type="Proteomes" id="UP001161247">
    <property type="component" value="Chromosome 1"/>
</dbReference>
<proteinExistence type="predicted"/>
<name>A0AAV1C3S6_OLDCO</name>
<gene>
    <name evidence="2" type="ORF">OLC1_LOCUS2096</name>
</gene>
<keyword evidence="3" id="KW-1185">Reference proteome</keyword>
<feature type="region of interest" description="Disordered" evidence="1">
    <location>
        <begin position="211"/>
        <end position="230"/>
    </location>
</feature>
<evidence type="ECO:0000313" key="2">
    <source>
        <dbReference type="EMBL" id="CAI9089823.1"/>
    </source>
</evidence>
<sequence length="374" mass="42574">MNSLINVDQIKELKWCEYIITALKFTVLEWKRNPGHHTGPLVFVVLAYMDRVIPDSKYRRSRKFPIIAHWTTDDVNKRAAHERNGNGFGSGIIHEKPIDPTSNPEPITEQQQNVKELDLAERFQDIMINDMGPLLLKLGRFFEEAKSAGISSQSELAKLFFNYTKTINNMVVETAKAPDNVESQLDAWCNSEEMIECLKKFESFIEDALKSSKPANKQQEKGDDDVISSQPNWSIGLTQLEFEDTIKSTANQSKVVQPKANEPEGLNTVEKEILESVIQGAVTNYSTPQKVNDSTGDNTNQQIVSEEEIKEYIDRGKKQDQRKKRGELKITDKSPFWKNGGNGIKGITEIERLVSDYAFVDDNDMYKPFYDAKL</sequence>
<dbReference type="PANTHER" id="PTHR34835">
    <property type="entry name" value="OS07G0283600 PROTEIN-RELATED"/>
    <property type="match status" value="1"/>
</dbReference>
<organism evidence="2 3">
    <name type="scientific">Oldenlandia corymbosa var. corymbosa</name>
    <dbReference type="NCBI Taxonomy" id="529605"/>
    <lineage>
        <taxon>Eukaryota</taxon>
        <taxon>Viridiplantae</taxon>
        <taxon>Streptophyta</taxon>
        <taxon>Embryophyta</taxon>
        <taxon>Tracheophyta</taxon>
        <taxon>Spermatophyta</taxon>
        <taxon>Magnoliopsida</taxon>
        <taxon>eudicotyledons</taxon>
        <taxon>Gunneridae</taxon>
        <taxon>Pentapetalae</taxon>
        <taxon>asterids</taxon>
        <taxon>lamiids</taxon>
        <taxon>Gentianales</taxon>
        <taxon>Rubiaceae</taxon>
        <taxon>Rubioideae</taxon>
        <taxon>Spermacoceae</taxon>
        <taxon>Hedyotis-Oldenlandia complex</taxon>
        <taxon>Oldenlandia</taxon>
    </lineage>
</organism>
<dbReference type="PANTHER" id="PTHR34835:SF90">
    <property type="entry name" value="AMINOTRANSFERASE-LIKE PLANT MOBILE DOMAIN-CONTAINING PROTEIN"/>
    <property type="match status" value="1"/>
</dbReference>
<evidence type="ECO:0000256" key="1">
    <source>
        <dbReference type="SAM" id="MobiDB-lite"/>
    </source>
</evidence>
<protein>
    <submittedName>
        <fullName evidence="2">OLC1v1024463C1</fullName>
    </submittedName>
</protein>
<dbReference type="AlphaFoldDB" id="A0AAV1C3S6"/>
<reference evidence="2" key="1">
    <citation type="submission" date="2023-03" db="EMBL/GenBank/DDBJ databases">
        <authorList>
            <person name="Julca I."/>
        </authorList>
    </citation>
    <scope>NUCLEOTIDE SEQUENCE</scope>
</reference>
<dbReference type="EMBL" id="OX459118">
    <property type="protein sequence ID" value="CAI9089823.1"/>
    <property type="molecule type" value="Genomic_DNA"/>
</dbReference>
<accession>A0AAV1C3S6</accession>
<evidence type="ECO:0000313" key="3">
    <source>
        <dbReference type="Proteomes" id="UP001161247"/>
    </source>
</evidence>